<proteinExistence type="predicted"/>
<name>A0A8U0R2N7_SALNM</name>
<organism evidence="1 2">
    <name type="scientific">Salvelinus namaycush</name>
    <name type="common">Lake trout</name>
    <name type="synonym">Salmo namaycush</name>
    <dbReference type="NCBI Taxonomy" id="8040"/>
    <lineage>
        <taxon>Eukaryota</taxon>
        <taxon>Metazoa</taxon>
        <taxon>Chordata</taxon>
        <taxon>Craniata</taxon>
        <taxon>Vertebrata</taxon>
        <taxon>Euteleostomi</taxon>
        <taxon>Actinopterygii</taxon>
        <taxon>Neopterygii</taxon>
        <taxon>Teleostei</taxon>
        <taxon>Protacanthopterygii</taxon>
        <taxon>Salmoniformes</taxon>
        <taxon>Salmonidae</taxon>
        <taxon>Salmoninae</taxon>
        <taxon>Salvelinus</taxon>
    </lineage>
</organism>
<dbReference type="Pfam" id="PF07004">
    <property type="entry name" value="SHIPPO-rpt"/>
    <property type="match status" value="2"/>
</dbReference>
<evidence type="ECO:0000313" key="1">
    <source>
        <dbReference type="Proteomes" id="UP000808372"/>
    </source>
</evidence>
<dbReference type="GeneID" id="120051365"/>
<dbReference type="Proteomes" id="UP000808372">
    <property type="component" value="Chromosome 7"/>
</dbReference>
<keyword evidence="1" id="KW-1185">Reference proteome</keyword>
<dbReference type="RefSeq" id="XP_038854125.1">
    <property type="nucleotide sequence ID" value="XM_038998197.1"/>
</dbReference>
<dbReference type="KEGG" id="snh:120051365"/>
<dbReference type="AlphaFoldDB" id="A0A8U0R2N7"/>
<protein>
    <submittedName>
        <fullName evidence="2">Outer dense fiber protein 3-like protein 2</fullName>
    </submittedName>
</protein>
<reference evidence="2" key="1">
    <citation type="submission" date="2025-08" db="UniProtKB">
        <authorList>
            <consortium name="RefSeq"/>
        </authorList>
    </citation>
    <scope>IDENTIFICATION</scope>
    <source>
        <tissue evidence="2">White muscle</tissue>
    </source>
</reference>
<accession>A0A8U0R2N7</accession>
<sequence>MSSNMVSVDCSPGPQYHIDTKMTRFGRVGTPSYSMLGRARHEADLFQTPGPGAYSPEKAHLRPPSYTIGSRSHYRIMDSVPAPDRYK</sequence>
<evidence type="ECO:0000313" key="2">
    <source>
        <dbReference type="RefSeq" id="XP_038854125.1"/>
    </source>
</evidence>
<dbReference type="InterPro" id="IPR010736">
    <property type="entry name" value="SHIPPO-rpt"/>
</dbReference>
<gene>
    <name evidence="2" type="primary">LOC120051365</name>
</gene>